<evidence type="ECO:0000256" key="1">
    <source>
        <dbReference type="SAM" id="MobiDB-lite"/>
    </source>
</evidence>
<reference evidence="2 3" key="1">
    <citation type="journal article" date="2017" name="Mycologia">
        <title>Bifiguratus adelaidae, gen. et sp. nov., a new member of Mucoromycotina in endophytic and soil-dwelling habitats.</title>
        <authorList>
            <person name="Torres-Cruz T.J."/>
            <person name="Billingsley Tobias T.L."/>
            <person name="Almatruk M."/>
            <person name="Hesse C."/>
            <person name="Kuske C.R."/>
            <person name="Desiro A."/>
            <person name="Benucci G.M."/>
            <person name="Bonito G."/>
            <person name="Stajich J.E."/>
            <person name="Dunlap C."/>
            <person name="Arnold A.E."/>
            <person name="Porras-Alfaro A."/>
        </authorList>
    </citation>
    <scope>NUCLEOTIDE SEQUENCE [LARGE SCALE GENOMIC DNA]</scope>
    <source>
        <strain evidence="2 3">AZ0501</strain>
    </source>
</reference>
<evidence type="ECO:0008006" key="4">
    <source>
        <dbReference type="Google" id="ProtNLM"/>
    </source>
</evidence>
<organism evidence="2 3">
    <name type="scientific">Bifiguratus adelaidae</name>
    <dbReference type="NCBI Taxonomy" id="1938954"/>
    <lineage>
        <taxon>Eukaryota</taxon>
        <taxon>Fungi</taxon>
        <taxon>Fungi incertae sedis</taxon>
        <taxon>Mucoromycota</taxon>
        <taxon>Mucoromycotina</taxon>
        <taxon>Endogonomycetes</taxon>
        <taxon>Endogonales</taxon>
        <taxon>Endogonales incertae sedis</taxon>
        <taxon>Bifiguratus</taxon>
    </lineage>
</organism>
<feature type="compositionally biased region" description="Acidic residues" evidence="1">
    <location>
        <begin position="461"/>
        <end position="471"/>
    </location>
</feature>
<evidence type="ECO:0000313" key="2">
    <source>
        <dbReference type="EMBL" id="OZJ03426.1"/>
    </source>
</evidence>
<feature type="compositionally biased region" description="Basic and acidic residues" evidence="1">
    <location>
        <begin position="26"/>
        <end position="38"/>
    </location>
</feature>
<feature type="region of interest" description="Disordered" evidence="1">
    <location>
        <begin position="13"/>
        <end position="41"/>
    </location>
</feature>
<feature type="region of interest" description="Disordered" evidence="1">
    <location>
        <begin position="430"/>
        <end position="494"/>
    </location>
</feature>
<sequence>MFSFLTGTAEATDIPSNFRTSPTPAKEAHDDDNVETKGDTSVAPAAVFMDYDKVVKVASDTNETMSTEGDQTAANVALNGKDHVPGNVHGADNEPMDMLDRVEEDIPRSALDMTEALDKSITHVPESPQPFVDLPSSPAHSDTDVSSVREPEIPRSPSPVFEIATSSSTPLPAQTNYPSKTFKPTAKMLAEYAPLHGHPFEPPTLIIDYIKSPVIDRRKRAHVNLLDGPYDEYMDEYYSRPMTRLESLGISGRLPKKAKTDIFEPSQGTVIAITDRRPDKDGRFLYTLRWENGQITEAAPEQLPKWLHLVEAFEHDRLQQLMESEYHHAARHVKESLEDYDELRQFANVTVDYAPPPTLDSEAETEMQANNVLTRSATTSNAASPQIESDDMMPTDTVVEEETTTVTAIHTEPVTVSVLGPPRARVMLPATSSLDSMPKPKPVPVPLTPNKSNLAVLLSQLDDDDEEDEEFAPGASDGDSMNDDSGDDAQSRDE</sequence>
<dbReference type="Proteomes" id="UP000242875">
    <property type="component" value="Unassembled WGS sequence"/>
</dbReference>
<accession>A0A261XYH4</accession>
<comment type="caution">
    <text evidence="2">The sequence shown here is derived from an EMBL/GenBank/DDBJ whole genome shotgun (WGS) entry which is preliminary data.</text>
</comment>
<feature type="region of interest" description="Disordered" evidence="1">
    <location>
        <begin position="124"/>
        <end position="158"/>
    </location>
</feature>
<gene>
    <name evidence="2" type="ORF">BZG36_03587</name>
</gene>
<dbReference type="EMBL" id="MVBO01000086">
    <property type="protein sequence ID" value="OZJ03426.1"/>
    <property type="molecule type" value="Genomic_DNA"/>
</dbReference>
<dbReference type="AlphaFoldDB" id="A0A261XYH4"/>
<feature type="compositionally biased region" description="Basic and acidic residues" evidence="1">
    <location>
        <begin position="141"/>
        <end position="153"/>
    </location>
</feature>
<proteinExistence type="predicted"/>
<protein>
    <recommendedName>
        <fullName evidence="4">Chromo domain-containing protein</fullName>
    </recommendedName>
</protein>
<name>A0A261XYH4_9FUNG</name>
<feature type="compositionally biased region" description="Polar residues" evidence="1">
    <location>
        <begin position="14"/>
        <end position="23"/>
    </location>
</feature>
<evidence type="ECO:0000313" key="3">
    <source>
        <dbReference type="Proteomes" id="UP000242875"/>
    </source>
</evidence>
<keyword evidence="3" id="KW-1185">Reference proteome</keyword>